<dbReference type="SUPFAM" id="SSF54928">
    <property type="entry name" value="RNA-binding domain, RBD"/>
    <property type="match status" value="1"/>
</dbReference>
<evidence type="ECO:0000313" key="6">
    <source>
        <dbReference type="Proteomes" id="UP000002630"/>
    </source>
</evidence>
<dbReference type="Proteomes" id="UP000002630">
    <property type="component" value="Linkage Group LG25"/>
</dbReference>
<dbReference type="Pfam" id="PF00076">
    <property type="entry name" value="RRM_1"/>
    <property type="match status" value="1"/>
</dbReference>
<dbReference type="InterPro" id="IPR000504">
    <property type="entry name" value="RRM_dom"/>
</dbReference>
<proteinExistence type="predicted"/>
<dbReference type="GO" id="GO:0003723">
    <property type="term" value="F:RNA binding"/>
    <property type="evidence" value="ECO:0007669"/>
    <property type="project" value="UniProtKB-UniRule"/>
</dbReference>
<dbReference type="Gene3D" id="3.30.70.330">
    <property type="match status" value="1"/>
</dbReference>
<evidence type="ECO:0000256" key="2">
    <source>
        <dbReference type="PROSITE-ProRule" id="PRU00176"/>
    </source>
</evidence>
<evidence type="ECO:0000313" key="5">
    <source>
        <dbReference type="EMBL" id="CBJ26541.1"/>
    </source>
</evidence>
<gene>
    <name evidence="5" type="ORF">Esi_0034_0127</name>
</gene>
<dbReference type="EMBL" id="FN648531">
    <property type="protein sequence ID" value="CBJ26541.1"/>
    <property type="molecule type" value="Genomic_DNA"/>
</dbReference>
<organism evidence="5 6">
    <name type="scientific">Ectocarpus siliculosus</name>
    <name type="common">Brown alga</name>
    <name type="synonym">Conferva siliculosa</name>
    <dbReference type="NCBI Taxonomy" id="2880"/>
    <lineage>
        <taxon>Eukaryota</taxon>
        <taxon>Sar</taxon>
        <taxon>Stramenopiles</taxon>
        <taxon>Ochrophyta</taxon>
        <taxon>PX clade</taxon>
        <taxon>Phaeophyceae</taxon>
        <taxon>Ectocarpales</taxon>
        <taxon>Ectocarpaceae</taxon>
        <taxon>Ectocarpus</taxon>
    </lineage>
</organism>
<dbReference type="OrthoDB" id="439808at2759"/>
<dbReference type="InterPro" id="IPR035979">
    <property type="entry name" value="RBD_domain_sf"/>
</dbReference>
<evidence type="ECO:0000256" key="1">
    <source>
        <dbReference type="ARBA" id="ARBA00022884"/>
    </source>
</evidence>
<feature type="compositionally biased region" description="Basic and acidic residues" evidence="3">
    <location>
        <begin position="29"/>
        <end position="52"/>
    </location>
</feature>
<dbReference type="EMBL" id="FN649750">
    <property type="protein sequence ID" value="CBJ26541.1"/>
    <property type="molecule type" value="Genomic_DNA"/>
</dbReference>
<evidence type="ECO:0000259" key="4">
    <source>
        <dbReference type="PROSITE" id="PS50102"/>
    </source>
</evidence>
<keyword evidence="6" id="KW-1185">Reference proteome</keyword>
<dbReference type="STRING" id="2880.D7FYA2"/>
<feature type="domain" description="RRM" evidence="4">
    <location>
        <begin position="115"/>
        <end position="194"/>
    </location>
</feature>
<dbReference type="PANTHER" id="PTHR21245">
    <property type="entry name" value="HETEROGENEOUS NUCLEAR RIBONUCLEOPROTEIN"/>
    <property type="match status" value="1"/>
</dbReference>
<protein>
    <recommendedName>
        <fullName evidence="4">RRM domain-containing protein</fullName>
    </recommendedName>
</protein>
<dbReference type="CDD" id="cd00590">
    <property type="entry name" value="RRM_SF"/>
    <property type="match status" value="1"/>
</dbReference>
<accession>D7FYA2</accession>
<dbReference type="InterPro" id="IPR012677">
    <property type="entry name" value="Nucleotide-bd_a/b_plait_sf"/>
</dbReference>
<sequence>MAPRQVFPYHECGVLRTPRQLLAESQQQQRKELESQQQEQHRQGEQWADIDKPSPFTPTFDESGSSGGEAACVQQPHCSDLRDALNDDDDDDDDDESLDLGAVWASREFVPKPGVEIFVGGLTRSTRRDMLRDWFQHAGEVTEVRIARDKRRRRCRGYGYVRFATSEQANRAIDTMHRFEFKHGRFLGVLPSDENRTLFVGGLQEEWSCAYICQLLKEKMVRLLIQLGPFGAVQVRRVRMCTPRSIGEGRRWRP</sequence>
<dbReference type="AlphaFoldDB" id="D7FYA2"/>
<dbReference type="SMART" id="SM00360">
    <property type="entry name" value="RRM"/>
    <property type="match status" value="1"/>
</dbReference>
<dbReference type="PROSITE" id="PS50102">
    <property type="entry name" value="RRM"/>
    <property type="match status" value="1"/>
</dbReference>
<reference evidence="5 6" key="1">
    <citation type="journal article" date="2010" name="Nature">
        <title>The Ectocarpus genome and the independent evolution of multicellularity in brown algae.</title>
        <authorList>
            <person name="Cock J.M."/>
            <person name="Sterck L."/>
            <person name="Rouze P."/>
            <person name="Scornet D."/>
            <person name="Allen A.E."/>
            <person name="Amoutzias G."/>
            <person name="Anthouard V."/>
            <person name="Artiguenave F."/>
            <person name="Aury J.M."/>
            <person name="Badger J.H."/>
            <person name="Beszteri B."/>
            <person name="Billiau K."/>
            <person name="Bonnet E."/>
            <person name="Bothwell J.H."/>
            <person name="Bowler C."/>
            <person name="Boyen C."/>
            <person name="Brownlee C."/>
            <person name="Carrano C.J."/>
            <person name="Charrier B."/>
            <person name="Cho G.Y."/>
            <person name="Coelho S.M."/>
            <person name="Collen J."/>
            <person name="Corre E."/>
            <person name="Da Silva C."/>
            <person name="Delage L."/>
            <person name="Delaroque N."/>
            <person name="Dittami S.M."/>
            <person name="Doulbeau S."/>
            <person name="Elias M."/>
            <person name="Farnham G."/>
            <person name="Gachon C.M."/>
            <person name="Gschloessl B."/>
            <person name="Heesch S."/>
            <person name="Jabbari K."/>
            <person name="Jubin C."/>
            <person name="Kawai H."/>
            <person name="Kimura K."/>
            <person name="Kloareg B."/>
            <person name="Kupper F.C."/>
            <person name="Lang D."/>
            <person name="Le Bail A."/>
            <person name="Leblanc C."/>
            <person name="Lerouge P."/>
            <person name="Lohr M."/>
            <person name="Lopez P.J."/>
            <person name="Martens C."/>
            <person name="Maumus F."/>
            <person name="Michel G."/>
            <person name="Miranda-Saavedra D."/>
            <person name="Morales J."/>
            <person name="Moreau H."/>
            <person name="Motomura T."/>
            <person name="Nagasato C."/>
            <person name="Napoli C.A."/>
            <person name="Nelson D.R."/>
            <person name="Nyvall-Collen P."/>
            <person name="Peters A.F."/>
            <person name="Pommier C."/>
            <person name="Potin P."/>
            <person name="Poulain J."/>
            <person name="Quesneville H."/>
            <person name="Read B."/>
            <person name="Rensing S.A."/>
            <person name="Ritter A."/>
            <person name="Rousvoal S."/>
            <person name="Samanta M."/>
            <person name="Samson G."/>
            <person name="Schroeder D.C."/>
            <person name="Segurens B."/>
            <person name="Strittmatter M."/>
            <person name="Tonon T."/>
            <person name="Tregear J.W."/>
            <person name="Valentin K."/>
            <person name="von Dassow P."/>
            <person name="Yamagishi T."/>
            <person name="Van de Peer Y."/>
            <person name="Wincker P."/>
        </authorList>
    </citation>
    <scope>NUCLEOTIDE SEQUENCE [LARGE SCALE GENOMIC DNA]</scope>
    <source>
        <strain evidence="6">Ec32 / CCAP1310/4</strain>
    </source>
</reference>
<keyword evidence="1 2" id="KW-0694">RNA-binding</keyword>
<evidence type="ECO:0000256" key="3">
    <source>
        <dbReference type="SAM" id="MobiDB-lite"/>
    </source>
</evidence>
<name>D7FYA2_ECTSI</name>
<dbReference type="InParanoid" id="D7FYA2"/>
<feature type="region of interest" description="Disordered" evidence="3">
    <location>
        <begin position="23"/>
        <end position="72"/>
    </location>
</feature>
<dbReference type="eggNOG" id="KOG0117">
    <property type="taxonomic scope" value="Eukaryota"/>
</dbReference>